<dbReference type="AlphaFoldDB" id="A0A7W7Z757"/>
<evidence type="ECO:0000313" key="1">
    <source>
        <dbReference type="EMBL" id="MBB5049282.1"/>
    </source>
</evidence>
<accession>A0A7W7Z757</accession>
<dbReference type="EMBL" id="JACHIH010000033">
    <property type="protein sequence ID" value="MBB5049282.1"/>
    <property type="molecule type" value="Genomic_DNA"/>
</dbReference>
<dbReference type="RefSeq" id="WP_184261355.1">
    <property type="nucleotide sequence ID" value="NZ_JACHIH010000033.1"/>
</dbReference>
<sequence>MPIPEEFAWLSDKLDECVEQAKALQLEHAVLLIRMAAMEVADRSLEHDAEYDRREVS</sequence>
<organism evidence="1 2">
    <name type="scientific">Rhodopseudomonas rhenobacensis</name>
    <dbReference type="NCBI Taxonomy" id="87461"/>
    <lineage>
        <taxon>Bacteria</taxon>
        <taxon>Pseudomonadati</taxon>
        <taxon>Pseudomonadota</taxon>
        <taxon>Alphaproteobacteria</taxon>
        <taxon>Hyphomicrobiales</taxon>
        <taxon>Nitrobacteraceae</taxon>
        <taxon>Rhodopseudomonas</taxon>
    </lineage>
</organism>
<reference evidence="1 2" key="1">
    <citation type="submission" date="2020-08" db="EMBL/GenBank/DDBJ databases">
        <title>Genomic Encyclopedia of Type Strains, Phase IV (KMG-IV): sequencing the most valuable type-strain genomes for metagenomic binning, comparative biology and taxonomic classification.</title>
        <authorList>
            <person name="Goeker M."/>
        </authorList>
    </citation>
    <scope>NUCLEOTIDE SEQUENCE [LARGE SCALE GENOMIC DNA]</scope>
    <source>
        <strain evidence="1 2">DSM 12706</strain>
    </source>
</reference>
<keyword evidence="2" id="KW-1185">Reference proteome</keyword>
<evidence type="ECO:0000313" key="2">
    <source>
        <dbReference type="Proteomes" id="UP000542353"/>
    </source>
</evidence>
<name>A0A7W7Z757_9BRAD</name>
<proteinExistence type="predicted"/>
<dbReference type="Proteomes" id="UP000542353">
    <property type="component" value="Unassembled WGS sequence"/>
</dbReference>
<comment type="caution">
    <text evidence="1">The sequence shown here is derived from an EMBL/GenBank/DDBJ whole genome shotgun (WGS) entry which is preliminary data.</text>
</comment>
<gene>
    <name evidence="1" type="ORF">HNR60_004058</name>
</gene>
<protein>
    <submittedName>
        <fullName evidence="1">Uncharacterized protein</fullName>
    </submittedName>
</protein>